<dbReference type="FunFam" id="2.30.39.10:FF:000035">
    <property type="entry name" value="Serine protease inhibitor (serpin) 16"/>
    <property type="match status" value="1"/>
</dbReference>
<dbReference type="EMBL" id="AXCN02000825">
    <property type="status" value="NOT_ANNOTATED_CDS"/>
    <property type="molecule type" value="Genomic_DNA"/>
</dbReference>
<dbReference type="GO" id="GO:0045861">
    <property type="term" value="P:negative regulation of proteolysis"/>
    <property type="evidence" value="ECO:0007669"/>
    <property type="project" value="UniProtKB-ARBA"/>
</dbReference>
<reference evidence="8" key="1">
    <citation type="submission" date="2014-01" db="EMBL/GenBank/DDBJ databases">
        <title>The Genome Sequence of Anopheles farauti FAR1 (V2).</title>
        <authorList>
            <consortium name="The Broad Institute Genomics Platform"/>
            <person name="Neafsey D.E."/>
            <person name="Besansky N."/>
            <person name="Howell P."/>
            <person name="Walton C."/>
            <person name="Young S.K."/>
            <person name="Zeng Q."/>
            <person name="Gargeya S."/>
            <person name="Fitzgerald M."/>
            <person name="Haas B."/>
            <person name="Abouelleil A."/>
            <person name="Allen A.W."/>
            <person name="Alvarado L."/>
            <person name="Arachchi H.M."/>
            <person name="Berlin A.M."/>
            <person name="Chapman S.B."/>
            <person name="Gainer-Dewar J."/>
            <person name="Goldberg J."/>
            <person name="Griggs A."/>
            <person name="Gujja S."/>
            <person name="Hansen M."/>
            <person name="Howarth C."/>
            <person name="Imamovic A."/>
            <person name="Ireland A."/>
            <person name="Larimer J."/>
            <person name="McCowan C."/>
            <person name="Murphy C."/>
            <person name="Pearson M."/>
            <person name="Poon T.W."/>
            <person name="Priest M."/>
            <person name="Roberts A."/>
            <person name="Saif S."/>
            <person name="Shea T."/>
            <person name="Sisk P."/>
            <person name="Sykes S."/>
            <person name="Wortman J."/>
            <person name="Nusbaum C."/>
            <person name="Birren B."/>
        </authorList>
    </citation>
    <scope>NUCLEOTIDE SEQUENCE [LARGE SCALE GENOMIC DNA]</scope>
    <source>
        <strain evidence="8">FAR1</strain>
    </source>
</reference>
<keyword evidence="2" id="KW-0722">Serine protease inhibitor</keyword>
<dbReference type="AlphaFoldDB" id="A0A182Q8V5"/>
<evidence type="ECO:0000256" key="4">
    <source>
        <dbReference type="SAM" id="MobiDB-lite"/>
    </source>
</evidence>
<feature type="compositionally biased region" description="Low complexity" evidence="4">
    <location>
        <begin position="458"/>
        <end position="474"/>
    </location>
</feature>
<evidence type="ECO:0000256" key="2">
    <source>
        <dbReference type="ARBA" id="ARBA00022900"/>
    </source>
</evidence>
<feature type="region of interest" description="Disordered" evidence="4">
    <location>
        <begin position="35"/>
        <end position="57"/>
    </location>
</feature>
<evidence type="ECO:0000256" key="1">
    <source>
        <dbReference type="ARBA" id="ARBA00022690"/>
    </source>
</evidence>
<evidence type="ECO:0000313" key="7">
    <source>
        <dbReference type="EnsemblMetazoa" id="AFAF005373-PA"/>
    </source>
</evidence>
<dbReference type="EnsemblMetazoa" id="AFAF005373-RA">
    <property type="protein sequence ID" value="AFAF005373-PA"/>
    <property type="gene ID" value="AFAF005373"/>
</dbReference>
<evidence type="ECO:0000256" key="5">
    <source>
        <dbReference type="SAM" id="SignalP"/>
    </source>
</evidence>
<dbReference type="InterPro" id="IPR036186">
    <property type="entry name" value="Serpin_sf"/>
</dbReference>
<keyword evidence="5" id="KW-0732">Signal</keyword>
<keyword evidence="1" id="KW-0646">Protease inhibitor</keyword>
<accession>A0A182Q8V5</accession>
<name>A0A182Q8V5_9DIPT</name>
<dbReference type="STRING" id="69004.A0A182Q8V5"/>
<evidence type="ECO:0000256" key="3">
    <source>
        <dbReference type="RuleBase" id="RU000411"/>
    </source>
</evidence>
<feature type="region of interest" description="Disordered" evidence="4">
    <location>
        <begin position="446"/>
        <end position="487"/>
    </location>
</feature>
<dbReference type="Gene3D" id="2.30.39.10">
    <property type="entry name" value="Alpha-1-antitrypsin, domain 1"/>
    <property type="match status" value="2"/>
</dbReference>
<dbReference type="Proteomes" id="UP000075886">
    <property type="component" value="Unassembled WGS sequence"/>
</dbReference>
<evidence type="ECO:0000259" key="6">
    <source>
        <dbReference type="SMART" id="SM00093"/>
    </source>
</evidence>
<dbReference type="InterPro" id="IPR000215">
    <property type="entry name" value="Serpin_fam"/>
</dbReference>
<dbReference type="SUPFAM" id="SSF56574">
    <property type="entry name" value="Serpins"/>
    <property type="match status" value="1"/>
</dbReference>
<dbReference type="GO" id="GO:0005615">
    <property type="term" value="C:extracellular space"/>
    <property type="evidence" value="ECO:0007669"/>
    <property type="project" value="InterPro"/>
</dbReference>
<feature type="signal peptide" evidence="5">
    <location>
        <begin position="1"/>
        <end position="26"/>
    </location>
</feature>
<dbReference type="InterPro" id="IPR042178">
    <property type="entry name" value="Serpin_sf_1"/>
</dbReference>
<feature type="chain" id="PRO_5012294617" description="Serpin domain-containing protein" evidence="5">
    <location>
        <begin position="27"/>
        <end position="556"/>
    </location>
</feature>
<dbReference type="InterPro" id="IPR023796">
    <property type="entry name" value="Serpin_dom"/>
</dbReference>
<dbReference type="PANTHER" id="PTHR11461">
    <property type="entry name" value="SERINE PROTEASE INHIBITOR, SERPIN"/>
    <property type="match status" value="1"/>
</dbReference>
<reference evidence="7" key="2">
    <citation type="submission" date="2020-05" db="UniProtKB">
        <authorList>
            <consortium name="EnsemblMetazoa"/>
        </authorList>
    </citation>
    <scope>IDENTIFICATION</scope>
    <source>
        <strain evidence="7">FAR1</strain>
    </source>
</reference>
<organism evidence="7 8">
    <name type="scientific">Anopheles farauti</name>
    <dbReference type="NCBI Taxonomy" id="69004"/>
    <lineage>
        <taxon>Eukaryota</taxon>
        <taxon>Metazoa</taxon>
        <taxon>Ecdysozoa</taxon>
        <taxon>Arthropoda</taxon>
        <taxon>Hexapoda</taxon>
        <taxon>Insecta</taxon>
        <taxon>Pterygota</taxon>
        <taxon>Neoptera</taxon>
        <taxon>Endopterygota</taxon>
        <taxon>Diptera</taxon>
        <taxon>Nematocera</taxon>
        <taxon>Culicoidea</taxon>
        <taxon>Culicidae</taxon>
        <taxon>Anophelinae</taxon>
        <taxon>Anopheles</taxon>
    </lineage>
</organism>
<dbReference type="GO" id="GO:0004867">
    <property type="term" value="F:serine-type endopeptidase inhibitor activity"/>
    <property type="evidence" value="ECO:0007669"/>
    <property type="project" value="UniProtKB-KW"/>
</dbReference>
<dbReference type="InterPro" id="IPR042185">
    <property type="entry name" value="Serpin_sf_2"/>
</dbReference>
<keyword evidence="8" id="KW-1185">Reference proteome</keyword>
<dbReference type="Pfam" id="PF00079">
    <property type="entry name" value="Serpin"/>
    <property type="match status" value="2"/>
</dbReference>
<dbReference type="VEuPathDB" id="VectorBase:AFAF005373"/>
<evidence type="ECO:0000313" key="8">
    <source>
        <dbReference type="Proteomes" id="UP000075886"/>
    </source>
</evidence>
<protein>
    <recommendedName>
        <fullName evidence="6">Serpin domain-containing protein</fullName>
    </recommendedName>
</protein>
<sequence>MKLCPARQGAPAKCLLLLMTIGAVAGQIRGGGGGYLLPQQPRRPSNPPPVSAPVLPTNQEPRQQARLQKHGGDFRYNPASAAVTELARSIGAILGQQYKAAVFSPVSIASALSLMLIGAERHTKSELIHVLGFQQYAKHLDNIHQLYSDMLNDLARTEFDLVPPPWRTANPCYEPDDEEDDGADAYALTKDVIRVANAVFIQDQQRLNASFRYYSQRYYNSTAASVPFTTNPSKAAALINEWARRNTNGKIREILSESVAAEADVIVASALYFKGLWSEPFEVQATEQKPFYPDGHGHASKSVTTMSTVGCYPYYESRELDAKIVGLSYQGNKTAMYIIMPNNSTRQKMQLFQQKLTPAMIGELVANMAQRKMYLQLPKMQITNTINLRDVLQRLGLRTIFNRDQSDLSGMVHHSPPIELFQTRFGETTMNGSFLFPDEVYYATQDSDTRRGSGATPTSNGNQNSNGQSTQQQQPVPDIPLLDRTPGPPLHVSEFIHRVELDINEKGTEGGAITTSTIFRALPSIHMRVDAPFLLLLGHDETRLPLFYGTIYDPTP</sequence>
<dbReference type="CDD" id="cd19597">
    <property type="entry name" value="serpin28D-like_insects"/>
    <property type="match status" value="1"/>
</dbReference>
<proteinExistence type="inferred from homology"/>
<dbReference type="SMART" id="SM00093">
    <property type="entry name" value="SERPIN"/>
    <property type="match status" value="1"/>
</dbReference>
<feature type="domain" description="Serpin" evidence="6">
    <location>
        <begin position="87"/>
        <end position="554"/>
    </location>
</feature>
<dbReference type="Gene3D" id="3.30.497.10">
    <property type="entry name" value="Antithrombin, subunit I, domain 2"/>
    <property type="match status" value="2"/>
</dbReference>
<dbReference type="PANTHER" id="PTHR11461:SF342">
    <property type="entry name" value="SERINE PROTEASE INHIBITOR 28DC"/>
    <property type="match status" value="1"/>
</dbReference>
<comment type="similarity">
    <text evidence="3">Belongs to the serpin family.</text>
</comment>